<feature type="compositionally biased region" description="Basic residues" evidence="1">
    <location>
        <begin position="46"/>
        <end position="60"/>
    </location>
</feature>
<dbReference type="EMBL" id="CP095045">
    <property type="protein sequence ID" value="UOQ58581.1"/>
    <property type="molecule type" value="Genomic_DNA"/>
</dbReference>
<proteinExistence type="predicted"/>
<accession>A0ABY4FQP1</accession>
<evidence type="ECO:0000256" key="1">
    <source>
        <dbReference type="SAM" id="MobiDB-lite"/>
    </source>
</evidence>
<evidence type="ECO:0000313" key="2">
    <source>
        <dbReference type="EMBL" id="UOQ58581.1"/>
    </source>
</evidence>
<dbReference type="Proteomes" id="UP000831786">
    <property type="component" value="Chromosome"/>
</dbReference>
<gene>
    <name evidence="2" type="ORF">MUN78_07085</name>
</gene>
<feature type="region of interest" description="Disordered" evidence="1">
    <location>
        <begin position="29"/>
        <end position="66"/>
    </location>
</feature>
<evidence type="ECO:0000313" key="3">
    <source>
        <dbReference type="Proteomes" id="UP000831786"/>
    </source>
</evidence>
<reference evidence="2 3" key="1">
    <citation type="submission" date="2022-04" db="EMBL/GenBank/DDBJ databases">
        <title>Leucobacter sp. isolated from rhizosphere of garlic.</title>
        <authorList>
            <person name="Won M."/>
            <person name="Lee C.-M."/>
            <person name="Woen H.-Y."/>
            <person name="Kwon S.-W."/>
        </authorList>
    </citation>
    <scope>NUCLEOTIDE SEQUENCE [LARGE SCALE GENOMIC DNA]</scope>
    <source>
        <strain evidence="2 3">H21R-40</strain>
    </source>
</reference>
<dbReference type="RefSeq" id="WP_244729637.1">
    <property type="nucleotide sequence ID" value="NZ_CP095045.1"/>
</dbReference>
<keyword evidence="3" id="KW-1185">Reference proteome</keyword>
<name>A0ABY4FQP1_9MICO</name>
<organism evidence="2 3">
    <name type="scientific">Leucobacter allii</name>
    <dbReference type="NCBI Taxonomy" id="2932247"/>
    <lineage>
        <taxon>Bacteria</taxon>
        <taxon>Bacillati</taxon>
        <taxon>Actinomycetota</taxon>
        <taxon>Actinomycetes</taxon>
        <taxon>Micrococcales</taxon>
        <taxon>Microbacteriaceae</taxon>
        <taxon>Leucobacter</taxon>
    </lineage>
</organism>
<protein>
    <submittedName>
        <fullName evidence="2">Uncharacterized protein</fullName>
    </submittedName>
</protein>
<sequence length="162" mass="18085">MSAAVEPVEKVWTQAEGYAVARGRDNERSAWSDVPLSSSEMGLHSEHHRQLRSRGGKHRPSNIVSLGGDGTVSEHGWVHAHPTLATILGYMVHSWDDPAEVPIFRNAPFGAGYGWYLQDDDGQLVPCGPPTDDYALEQISEALEEFERLRIQYRRAADPRHL</sequence>